<proteinExistence type="predicted"/>
<organism evidence="1">
    <name type="scientific">marine sediment metagenome</name>
    <dbReference type="NCBI Taxonomy" id="412755"/>
    <lineage>
        <taxon>unclassified sequences</taxon>
        <taxon>metagenomes</taxon>
        <taxon>ecological metagenomes</taxon>
    </lineage>
</organism>
<comment type="caution">
    <text evidence="1">The sequence shown here is derived from an EMBL/GenBank/DDBJ whole genome shotgun (WGS) entry which is preliminary data.</text>
</comment>
<accession>A0A0F9S3S6</accession>
<dbReference type="EMBL" id="LAZR01000827">
    <property type="protein sequence ID" value="KKN56892.1"/>
    <property type="molecule type" value="Genomic_DNA"/>
</dbReference>
<gene>
    <name evidence="1" type="ORF">LCGC14_0567450</name>
</gene>
<evidence type="ECO:0000313" key="1">
    <source>
        <dbReference type="EMBL" id="KKN56892.1"/>
    </source>
</evidence>
<dbReference type="AlphaFoldDB" id="A0A0F9S3S6"/>
<sequence length="39" mass="4342">MNDAILVVGVLALVMSPMVVVCGPEVIDAIKRWMRRDDE</sequence>
<reference evidence="1" key="1">
    <citation type="journal article" date="2015" name="Nature">
        <title>Complex archaea that bridge the gap between prokaryotes and eukaryotes.</title>
        <authorList>
            <person name="Spang A."/>
            <person name="Saw J.H."/>
            <person name="Jorgensen S.L."/>
            <person name="Zaremba-Niedzwiedzka K."/>
            <person name="Martijn J."/>
            <person name="Lind A.E."/>
            <person name="van Eijk R."/>
            <person name="Schleper C."/>
            <person name="Guy L."/>
            <person name="Ettema T.J."/>
        </authorList>
    </citation>
    <scope>NUCLEOTIDE SEQUENCE</scope>
</reference>
<protein>
    <submittedName>
        <fullName evidence="1">Uncharacterized protein</fullName>
    </submittedName>
</protein>
<name>A0A0F9S3S6_9ZZZZ</name>